<dbReference type="InterPro" id="IPR036624">
    <property type="entry name" value="Hcp1-lik_sf"/>
</dbReference>
<name>A0A0P0R8U4_9BURK</name>
<dbReference type="EMBL" id="CP012746">
    <property type="protein sequence ID" value="ALL64598.1"/>
    <property type="molecule type" value="Genomic_DNA"/>
</dbReference>
<reference evidence="1 2" key="1">
    <citation type="journal article" date="2014" name="Genome Announc.">
        <title>Draft Genome Sequence of the Haloacid-Degrading Burkholderia caribensis Strain MBA4.</title>
        <authorList>
            <person name="Pan Y."/>
            <person name="Kong K.F."/>
            <person name="Tsang J.S."/>
        </authorList>
    </citation>
    <scope>NUCLEOTIDE SEQUENCE [LARGE SCALE GENOMIC DNA]</scope>
    <source>
        <strain evidence="1 2">MBA4</strain>
    </source>
</reference>
<evidence type="ECO:0000313" key="2">
    <source>
        <dbReference type="Proteomes" id="UP000019146"/>
    </source>
</evidence>
<dbReference type="PANTHER" id="PTHR36152:SF5">
    <property type="entry name" value="PROTEIN HCP1"/>
    <property type="match status" value="1"/>
</dbReference>
<dbReference type="GeneID" id="69968750"/>
<dbReference type="Gene3D" id="2.30.110.20">
    <property type="entry name" value="Hcp1-like"/>
    <property type="match status" value="1"/>
</dbReference>
<sequence>MFEDIFVVVKGINGESQDATYPDAIRAVSWQWKITQQANMHSGSGGGAAKASVHDLLFTHRIDRASPNLASYCFQGKHIPEVVLIQRKAGGVPHDYLRISMYDVIVTQVEPFSTGMLAMEHVALSFARMKQEYKPQNALGGSQGVVTGLIDVKANKTA</sequence>
<proteinExistence type="predicted"/>
<dbReference type="PANTHER" id="PTHR36152">
    <property type="entry name" value="CYTOPLASMIC PROTEIN-RELATED"/>
    <property type="match status" value="1"/>
</dbReference>
<protein>
    <submittedName>
        <fullName evidence="1">Putative cytoplasmic protein USSDB7A</fullName>
    </submittedName>
</protein>
<dbReference type="RefSeq" id="WP_036004092.1">
    <property type="nucleotide sequence ID" value="NZ_CP012746.1"/>
</dbReference>
<dbReference type="InterPro" id="IPR053165">
    <property type="entry name" value="HSI-I_assembly_Hcp1"/>
</dbReference>
<dbReference type="InterPro" id="IPR008514">
    <property type="entry name" value="T6SS_Hcp"/>
</dbReference>
<gene>
    <name evidence="1" type="ORF">K788_0006664</name>
</gene>
<dbReference type="Pfam" id="PF05638">
    <property type="entry name" value="T6SS_HCP"/>
    <property type="match status" value="1"/>
</dbReference>
<dbReference type="KEGG" id="bcai:K788_0006664"/>
<dbReference type="AlphaFoldDB" id="A0A0P0R8U4"/>
<evidence type="ECO:0000313" key="1">
    <source>
        <dbReference type="EMBL" id="ALL64598.1"/>
    </source>
</evidence>
<organism evidence="1 2">
    <name type="scientific">Paraburkholderia caribensis MBA4</name>
    <dbReference type="NCBI Taxonomy" id="1323664"/>
    <lineage>
        <taxon>Bacteria</taxon>
        <taxon>Pseudomonadati</taxon>
        <taxon>Pseudomonadota</taxon>
        <taxon>Betaproteobacteria</taxon>
        <taxon>Burkholderiales</taxon>
        <taxon>Burkholderiaceae</taxon>
        <taxon>Paraburkholderia</taxon>
    </lineage>
</organism>
<dbReference type="Proteomes" id="UP000019146">
    <property type="component" value="Chromosome 1"/>
</dbReference>
<accession>A0A0P0R8U4</accession>
<dbReference type="SUPFAM" id="SSF141452">
    <property type="entry name" value="Hcp1-like"/>
    <property type="match status" value="1"/>
</dbReference>